<dbReference type="SUPFAM" id="SSF54534">
    <property type="entry name" value="FKBP-like"/>
    <property type="match status" value="1"/>
</dbReference>
<dbReference type="Gene3D" id="3.10.50.40">
    <property type="match status" value="1"/>
</dbReference>
<gene>
    <name evidence="4" type="ORF">JY651_17240</name>
</gene>
<dbReference type="PROSITE" id="PS51257">
    <property type="entry name" value="PROKAR_LIPOPROTEIN"/>
    <property type="match status" value="1"/>
</dbReference>
<feature type="signal peptide" evidence="2">
    <location>
        <begin position="1"/>
        <end position="19"/>
    </location>
</feature>
<dbReference type="EMBL" id="CP071090">
    <property type="protein sequence ID" value="QSQ26566.1"/>
    <property type="molecule type" value="Genomic_DNA"/>
</dbReference>
<dbReference type="PANTHER" id="PTHR47245">
    <property type="entry name" value="PEPTIDYLPROLYL ISOMERASE"/>
    <property type="match status" value="1"/>
</dbReference>
<evidence type="ECO:0000259" key="3">
    <source>
        <dbReference type="PROSITE" id="PS50198"/>
    </source>
</evidence>
<keyword evidence="1" id="KW-0697">Rotamase</keyword>
<dbReference type="Pfam" id="PF13145">
    <property type="entry name" value="Rotamase_2"/>
    <property type="match status" value="1"/>
</dbReference>
<dbReference type="Proteomes" id="UP000662747">
    <property type="component" value="Chromosome"/>
</dbReference>
<dbReference type="PANTHER" id="PTHR47245:SF2">
    <property type="entry name" value="PEPTIDYL-PROLYL CIS-TRANS ISOMERASE HP_0175-RELATED"/>
    <property type="match status" value="1"/>
</dbReference>
<protein>
    <submittedName>
        <fullName evidence="4">Peptidyl-prolyl cis-trans isomerase</fullName>
    </submittedName>
</protein>
<keyword evidence="2" id="KW-0732">Signal</keyword>
<dbReference type="InterPro" id="IPR027304">
    <property type="entry name" value="Trigger_fact/SurA_dom_sf"/>
</dbReference>
<keyword evidence="5" id="KW-1185">Reference proteome</keyword>
<accession>A0ABX7P7X6</accession>
<dbReference type="InterPro" id="IPR023058">
    <property type="entry name" value="PPIase_PpiC_CS"/>
</dbReference>
<reference evidence="4 5" key="1">
    <citation type="submission" date="2021-02" db="EMBL/GenBank/DDBJ databases">
        <title>De Novo genome assembly of isolated myxobacteria.</title>
        <authorList>
            <person name="Stevens D.C."/>
        </authorList>
    </citation>
    <scope>NUCLEOTIDE SEQUENCE [LARGE SCALE GENOMIC DNA]</scope>
    <source>
        <strain evidence="5">SCPEA02</strain>
    </source>
</reference>
<dbReference type="GO" id="GO:0016853">
    <property type="term" value="F:isomerase activity"/>
    <property type="evidence" value="ECO:0007669"/>
    <property type="project" value="UniProtKB-KW"/>
</dbReference>
<dbReference type="InterPro" id="IPR046357">
    <property type="entry name" value="PPIase_dom_sf"/>
</dbReference>
<keyword evidence="1 4" id="KW-0413">Isomerase</keyword>
<dbReference type="InterPro" id="IPR050245">
    <property type="entry name" value="PrsA_foldase"/>
</dbReference>
<feature type="chain" id="PRO_5045304763" evidence="2">
    <location>
        <begin position="20"/>
        <end position="329"/>
    </location>
</feature>
<name>A0ABX7P7X6_9BACT</name>
<dbReference type="InterPro" id="IPR000297">
    <property type="entry name" value="PPIase_PpiC"/>
</dbReference>
<sequence>MHTRSVWSLPAVLLSLTLAGCGGGASQSPSKGEKAGGPPVAIVNGHTLSTQEVKAKLEEQPPVVRGRYTSLEKKKEFLDNLIRFELLVQEARKRGLDQDPEVQATLEKVMVQKLLRTQQEAAAAAPDDAEVRKYYDEHLSEFVRPERVRVSHIFLAAPQGDAGKRAQARAAAVKLLSEVKAQETGAARSAFELAATQQSQDDGSKSAGGDLGFRSREELAQGWGATLADAAFGLKTVSEVGQVVETEKGFHLVKLLGRQLGVEQSFEQAKSRIDSRLLAERRAKGMEDFINGLKTQARIEVKDDALEQLKIEGVEGTPVPPASASARTE</sequence>
<evidence type="ECO:0000313" key="4">
    <source>
        <dbReference type="EMBL" id="QSQ26566.1"/>
    </source>
</evidence>
<proteinExistence type="predicted"/>
<organism evidence="4 5">
    <name type="scientific">Pyxidicoccus parkwayensis</name>
    <dbReference type="NCBI Taxonomy" id="2813578"/>
    <lineage>
        <taxon>Bacteria</taxon>
        <taxon>Pseudomonadati</taxon>
        <taxon>Myxococcota</taxon>
        <taxon>Myxococcia</taxon>
        <taxon>Myxococcales</taxon>
        <taxon>Cystobacterineae</taxon>
        <taxon>Myxococcaceae</taxon>
        <taxon>Pyxidicoccus</taxon>
    </lineage>
</organism>
<dbReference type="SUPFAM" id="SSF109998">
    <property type="entry name" value="Triger factor/SurA peptide-binding domain-like"/>
    <property type="match status" value="1"/>
</dbReference>
<evidence type="ECO:0000256" key="2">
    <source>
        <dbReference type="SAM" id="SignalP"/>
    </source>
</evidence>
<feature type="domain" description="PpiC" evidence="3">
    <location>
        <begin position="145"/>
        <end position="257"/>
    </location>
</feature>
<dbReference type="Gene3D" id="1.10.8.1040">
    <property type="match status" value="1"/>
</dbReference>
<dbReference type="PROSITE" id="PS01096">
    <property type="entry name" value="PPIC_PPIASE_1"/>
    <property type="match status" value="1"/>
</dbReference>
<dbReference type="RefSeq" id="WP_206728111.1">
    <property type="nucleotide sequence ID" value="NZ_CP071090.1"/>
</dbReference>
<evidence type="ECO:0000256" key="1">
    <source>
        <dbReference type="PROSITE-ProRule" id="PRU00278"/>
    </source>
</evidence>
<dbReference type="PROSITE" id="PS50198">
    <property type="entry name" value="PPIC_PPIASE_2"/>
    <property type="match status" value="1"/>
</dbReference>
<evidence type="ECO:0000313" key="5">
    <source>
        <dbReference type="Proteomes" id="UP000662747"/>
    </source>
</evidence>